<evidence type="ECO:0000256" key="3">
    <source>
        <dbReference type="ARBA" id="ARBA00022692"/>
    </source>
</evidence>
<evidence type="ECO:0000313" key="8">
    <source>
        <dbReference type="EMBL" id="QYD72632.1"/>
    </source>
</evidence>
<feature type="transmembrane region" description="Helical" evidence="6">
    <location>
        <begin position="381"/>
        <end position="401"/>
    </location>
</feature>
<dbReference type="EMBL" id="CP080096">
    <property type="protein sequence ID" value="QYD72632.1"/>
    <property type="molecule type" value="Genomic_DNA"/>
</dbReference>
<reference evidence="8 9" key="1">
    <citation type="submission" date="2021-07" db="EMBL/GenBank/DDBJ databases">
        <title>Paraburkholderia edwinii protects Aspergillus sp. from phenazines by acting as a toxin sponge.</title>
        <authorList>
            <person name="Dahlstrom K.M."/>
            <person name="Newman D.K."/>
        </authorList>
    </citation>
    <scope>NUCLEOTIDE SEQUENCE [LARGE SCALE GENOMIC DNA]</scope>
    <source>
        <strain evidence="8 9">Pe01</strain>
    </source>
</reference>
<evidence type="ECO:0000313" key="9">
    <source>
        <dbReference type="Proteomes" id="UP000826462"/>
    </source>
</evidence>
<dbReference type="PANTHER" id="PTHR43124:SF10">
    <property type="entry name" value="PURINE EFFLUX PUMP PBUE"/>
    <property type="match status" value="1"/>
</dbReference>
<feature type="transmembrane region" description="Helical" evidence="6">
    <location>
        <begin position="91"/>
        <end position="110"/>
    </location>
</feature>
<dbReference type="InterPro" id="IPR020846">
    <property type="entry name" value="MFS_dom"/>
</dbReference>
<dbReference type="PANTHER" id="PTHR43124">
    <property type="entry name" value="PURINE EFFLUX PUMP PBUE"/>
    <property type="match status" value="1"/>
</dbReference>
<protein>
    <submittedName>
        <fullName evidence="8">MFS transporter</fullName>
    </submittedName>
</protein>
<feature type="domain" description="Major facilitator superfamily (MFS) profile" evidence="7">
    <location>
        <begin position="25"/>
        <end position="405"/>
    </location>
</feature>
<dbReference type="InterPro" id="IPR001958">
    <property type="entry name" value="Tet-R_TetA/multi-R_MdtG-like"/>
</dbReference>
<dbReference type="InterPro" id="IPR050189">
    <property type="entry name" value="MFS_Efflux_Transporters"/>
</dbReference>
<feature type="transmembrane region" description="Helical" evidence="6">
    <location>
        <begin position="177"/>
        <end position="198"/>
    </location>
</feature>
<feature type="transmembrane region" description="Helical" evidence="6">
    <location>
        <begin position="116"/>
        <end position="137"/>
    </location>
</feature>
<organism evidence="8 9">
    <name type="scientific">Paraburkholderia edwinii</name>
    <dbReference type="NCBI Taxonomy" id="2861782"/>
    <lineage>
        <taxon>Bacteria</taxon>
        <taxon>Pseudomonadati</taxon>
        <taxon>Pseudomonadota</taxon>
        <taxon>Betaproteobacteria</taxon>
        <taxon>Burkholderiales</taxon>
        <taxon>Burkholderiaceae</taxon>
        <taxon>Paraburkholderia</taxon>
    </lineage>
</organism>
<dbReference type="Pfam" id="PF07690">
    <property type="entry name" value="MFS_1"/>
    <property type="match status" value="1"/>
</dbReference>
<dbReference type="InterPro" id="IPR011701">
    <property type="entry name" value="MFS"/>
</dbReference>
<feature type="transmembrane region" description="Helical" evidence="6">
    <location>
        <begin position="64"/>
        <end position="84"/>
    </location>
</feature>
<evidence type="ECO:0000259" key="7">
    <source>
        <dbReference type="PROSITE" id="PS50850"/>
    </source>
</evidence>
<gene>
    <name evidence="8" type="ORF">KZJ38_23250</name>
</gene>
<feature type="transmembrane region" description="Helical" evidence="6">
    <location>
        <begin position="288"/>
        <end position="306"/>
    </location>
</feature>
<keyword evidence="4 6" id="KW-1133">Transmembrane helix</keyword>
<proteinExistence type="predicted"/>
<feature type="transmembrane region" description="Helical" evidence="6">
    <location>
        <begin position="149"/>
        <end position="171"/>
    </location>
</feature>
<accession>A0ABX8UUG1</accession>
<evidence type="ECO:0000256" key="4">
    <source>
        <dbReference type="ARBA" id="ARBA00022989"/>
    </source>
</evidence>
<keyword evidence="2" id="KW-1003">Cell membrane</keyword>
<feature type="transmembrane region" description="Helical" evidence="6">
    <location>
        <begin position="312"/>
        <end position="330"/>
    </location>
</feature>
<dbReference type="InterPro" id="IPR036259">
    <property type="entry name" value="MFS_trans_sf"/>
</dbReference>
<dbReference type="RefSeq" id="WP_219802054.1">
    <property type="nucleotide sequence ID" value="NZ_CP080096.1"/>
</dbReference>
<dbReference type="PRINTS" id="PR01035">
    <property type="entry name" value="TCRTETA"/>
</dbReference>
<keyword evidence="9" id="KW-1185">Reference proteome</keyword>
<evidence type="ECO:0000256" key="5">
    <source>
        <dbReference type="ARBA" id="ARBA00023136"/>
    </source>
</evidence>
<evidence type="ECO:0000256" key="6">
    <source>
        <dbReference type="SAM" id="Phobius"/>
    </source>
</evidence>
<comment type="subcellular location">
    <subcellularLocation>
        <location evidence="1">Cell membrane</location>
        <topology evidence="1">Multi-pass membrane protein</topology>
    </subcellularLocation>
</comment>
<dbReference type="SUPFAM" id="SSF103473">
    <property type="entry name" value="MFS general substrate transporter"/>
    <property type="match status" value="1"/>
</dbReference>
<dbReference type="CDD" id="cd17324">
    <property type="entry name" value="MFS_NepI_like"/>
    <property type="match status" value="1"/>
</dbReference>
<evidence type="ECO:0000256" key="1">
    <source>
        <dbReference type="ARBA" id="ARBA00004651"/>
    </source>
</evidence>
<dbReference type="Proteomes" id="UP000826462">
    <property type="component" value="Chromosome 2"/>
</dbReference>
<name>A0ABX8UUG1_9BURK</name>
<dbReference type="PROSITE" id="PS50850">
    <property type="entry name" value="MFS"/>
    <property type="match status" value="1"/>
</dbReference>
<sequence length="405" mass="41626">MKMGSRSEEAFVNKRSGWSREFDPKVFFLALGTFAIGTDAYVISGILAAVARDLHIGVNAAGQLISWYSLTYAVAAPVLAAFIGHLKKRNVVVSALILFAAANAVCAISTSFEILIAARVVAGIASSLYTPTAYTLAATLAAPEKKSKSLAVVALGLTSATALGVPIGTVIGQHAGWHGTFWLVVVLSLVALVAIVAARVSSGDGALAPSPGLVARFEPLAHGSTLLALLPAVAIGSAYFCTYTYLGAILGTHGFPERQIAAIFLASGIGGVAGSFAGGQLGVRFKPIVVLVVTFIVLGADAALLAFSLLSFWTAALSLLILSGSGWLFLPVQQARLLAIVEPHHAQVVMALNNSFVYLGSAVGTAIGAEFIRAGAGLPNLHWASAALACVALVTLALSYLRSGQ</sequence>
<keyword evidence="5 6" id="KW-0472">Membrane</keyword>
<keyword evidence="3 6" id="KW-0812">Transmembrane</keyword>
<feature type="transmembrane region" description="Helical" evidence="6">
    <location>
        <begin position="351"/>
        <end position="369"/>
    </location>
</feature>
<feature type="transmembrane region" description="Helical" evidence="6">
    <location>
        <begin position="219"/>
        <end position="240"/>
    </location>
</feature>
<feature type="transmembrane region" description="Helical" evidence="6">
    <location>
        <begin position="260"/>
        <end position="281"/>
    </location>
</feature>
<evidence type="ECO:0000256" key="2">
    <source>
        <dbReference type="ARBA" id="ARBA00022475"/>
    </source>
</evidence>
<dbReference type="Gene3D" id="1.20.1250.20">
    <property type="entry name" value="MFS general substrate transporter like domains"/>
    <property type="match status" value="1"/>
</dbReference>